<evidence type="ECO:0000313" key="2">
    <source>
        <dbReference type="Proteomes" id="UP000434342"/>
    </source>
</evidence>
<protein>
    <submittedName>
        <fullName evidence="1">Uncharacterized protein</fullName>
    </submittedName>
</protein>
<proteinExistence type="predicted"/>
<name>A0A6N7WU19_9ACTN</name>
<evidence type="ECO:0000313" key="1">
    <source>
        <dbReference type="EMBL" id="MST60190.1"/>
    </source>
</evidence>
<reference evidence="1 2" key="1">
    <citation type="submission" date="2019-08" db="EMBL/GenBank/DDBJ databases">
        <title>In-depth cultivation of the pig gut microbiome towards novel bacterial diversity and tailored functional studies.</title>
        <authorList>
            <person name="Wylensek D."/>
            <person name="Hitch T.C.A."/>
            <person name="Clavel T."/>
        </authorList>
    </citation>
    <scope>NUCLEOTIDE SEQUENCE [LARGE SCALE GENOMIC DNA]</scope>
    <source>
        <strain evidence="1 2">WB01_CNA04</strain>
    </source>
</reference>
<comment type="caution">
    <text evidence="1">The sequence shown here is derived from an EMBL/GenBank/DDBJ whole genome shotgun (WGS) entry which is preliminary data.</text>
</comment>
<dbReference type="Proteomes" id="UP000434342">
    <property type="component" value="Unassembled WGS sequence"/>
</dbReference>
<accession>A0A6N7WU19</accession>
<gene>
    <name evidence="1" type="ORF">FYJ69_04590</name>
</gene>
<sequence length="268" mass="30083">MSIEDDYIEKALKAIRSGDSAKIDATAREIVGAFSSAIPHLANYRGSRLVGSGPDRHTQSDLRKLVGKLKVLREDRDRELYGPYGLETICEHINFLEDVLTSGIEGEELSKAYARIDSIYFEEYDSYSCGLSCEAYSPYEPCSDQTILRIEKLKCIRDKEMRQLRVAENQKTYVNMRQETTNSNSLESSVTVDIATTVSQIDSLPESSLGDNDKTLLKGMVADLAEKDGKKRETKLKKLLGWLSTKGTDVFIVVMPYILKIIESQMGK</sequence>
<dbReference type="AlphaFoldDB" id="A0A6N7WU19"/>
<organism evidence="1 2">
    <name type="scientific">Parafannyhessea umbonata</name>
    <dbReference type="NCBI Taxonomy" id="604330"/>
    <lineage>
        <taxon>Bacteria</taxon>
        <taxon>Bacillati</taxon>
        <taxon>Actinomycetota</taxon>
        <taxon>Coriobacteriia</taxon>
        <taxon>Coriobacteriales</taxon>
        <taxon>Atopobiaceae</taxon>
        <taxon>Parafannyhessea</taxon>
    </lineage>
</organism>
<dbReference type="EMBL" id="VUND01000001">
    <property type="protein sequence ID" value="MST60190.1"/>
    <property type="molecule type" value="Genomic_DNA"/>
</dbReference>
<dbReference type="RefSeq" id="WP_154540362.1">
    <property type="nucleotide sequence ID" value="NZ_VUND01000001.1"/>
</dbReference>